<dbReference type="GO" id="GO:0006412">
    <property type="term" value="P:translation"/>
    <property type="evidence" value="ECO:0007669"/>
    <property type="project" value="UniProtKB-UniRule"/>
</dbReference>
<comment type="similarity">
    <text evidence="1 4">Belongs to the eukaryotic ribosomal protein eS24 family.</text>
</comment>
<dbReference type="SUPFAM" id="SSF54189">
    <property type="entry name" value="Ribosomal proteins S24e, L23 and L15e"/>
    <property type="match status" value="1"/>
</dbReference>
<dbReference type="STRING" id="1006006.Mcup_0085"/>
<dbReference type="HOGENOM" id="CLU_107248_3_2_2"/>
<organism evidence="6 7">
    <name type="scientific">Metallosphaera cuprina (strain Ar-4)</name>
    <dbReference type="NCBI Taxonomy" id="1006006"/>
    <lineage>
        <taxon>Archaea</taxon>
        <taxon>Thermoproteota</taxon>
        <taxon>Thermoprotei</taxon>
        <taxon>Sulfolobales</taxon>
        <taxon>Sulfolobaceae</taxon>
        <taxon>Metallosphaera</taxon>
    </lineage>
</organism>
<dbReference type="GO" id="GO:1990904">
    <property type="term" value="C:ribonucleoprotein complex"/>
    <property type="evidence" value="ECO:0007669"/>
    <property type="project" value="UniProtKB-KW"/>
</dbReference>
<dbReference type="RefSeq" id="WP_013736696.1">
    <property type="nucleotide sequence ID" value="NC_015435.1"/>
</dbReference>
<keyword evidence="3 4" id="KW-0687">Ribonucleoprotein</keyword>
<feature type="compositionally biased region" description="Polar residues" evidence="5">
    <location>
        <begin position="103"/>
        <end position="114"/>
    </location>
</feature>
<accession>F4FXZ7</accession>
<dbReference type="GO" id="GO:0005840">
    <property type="term" value="C:ribosome"/>
    <property type="evidence" value="ECO:0007669"/>
    <property type="project" value="UniProtKB-KW"/>
</dbReference>
<evidence type="ECO:0000256" key="5">
    <source>
        <dbReference type="SAM" id="MobiDB-lite"/>
    </source>
</evidence>
<dbReference type="eggNOG" id="arCOG04182">
    <property type="taxonomic scope" value="Archaea"/>
</dbReference>
<dbReference type="HAMAP" id="MF_00545">
    <property type="entry name" value="Ribosomal_eS24"/>
    <property type="match status" value="1"/>
</dbReference>
<dbReference type="Proteomes" id="UP000007812">
    <property type="component" value="Chromosome"/>
</dbReference>
<dbReference type="KEGG" id="mcn:Mcup_0085"/>
<feature type="region of interest" description="Disordered" evidence="5">
    <location>
        <begin position="95"/>
        <end position="114"/>
    </location>
</feature>
<dbReference type="InterPro" id="IPR012678">
    <property type="entry name" value="Ribosomal_uL23/eL15/eS24_sf"/>
</dbReference>
<dbReference type="Gene3D" id="3.30.70.330">
    <property type="match status" value="1"/>
</dbReference>
<reference evidence="6 7" key="1">
    <citation type="journal article" date="2011" name="J. Bacteriol.">
        <title>Complete genome sequence of Metallosphaera cuprina, a metal sulfide-oxidizing archaeon from a hot spring.</title>
        <authorList>
            <person name="Liu L.J."/>
            <person name="You X.Y."/>
            <person name="Zheng H."/>
            <person name="Wang S."/>
            <person name="Jiang C.Y."/>
            <person name="Liu S.J."/>
        </authorList>
    </citation>
    <scope>NUCLEOTIDE SEQUENCE [LARGE SCALE GENOMIC DNA]</scope>
    <source>
        <strain evidence="6 7">Ar-4</strain>
    </source>
</reference>
<evidence type="ECO:0000256" key="2">
    <source>
        <dbReference type="ARBA" id="ARBA00022980"/>
    </source>
</evidence>
<dbReference type="PATRIC" id="fig|1006006.8.peg.86"/>
<evidence type="ECO:0000256" key="4">
    <source>
        <dbReference type="HAMAP-Rule" id="MF_00545"/>
    </source>
</evidence>
<gene>
    <name evidence="4" type="primary">rps24e</name>
    <name evidence="6" type="ordered locus">Mcup_0085</name>
</gene>
<keyword evidence="2 4" id="KW-0689">Ribosomal protein</keyword>
<dbReference type="GeneID" id="10492281"/>
<sequence length="114" mass="12581">MSQSQQIKVSEKAEALVESIADNKVIGRREIRLKIYHIGSPTPSRADLKNAISNFMGARDELVVVREINTGYGAGISEARVHVYESKETLEEFEPSHLINRGTKANVQKGDSNG</sequence>
<dbReference type="AlphaFoldDB" id="F4FXZ7"/>
<dbReference type="GO" id="GO:0003735">
    <property type="term" value="F:structural constituent of ribosome"/>
    <property type="evidence" value="ECO:0007669"/>
    <property type="project" value="InterPro"/>
</dbReference>
<dbReference type="InterPro" id="IPR001976">
    <property type="entry name" value="Ribosomal_eS24"/>
</dbReference>
<keyword evidence="7" id="KW-1185">Reference proteome</keyword>
<name>F4FXZ7_METCR</name>
<dbReference type="PROSITE" id="PS00529">
    <property type="entry name" value="RIBOSOMAL_S24E"/>
    <property type="match status" value="1"/>
</dbReference>
<dbReference type="Pfam" id="PF01282">
    <property type="entry name" value="Ribosomal_S24e"/>
    <property type="match status" value="1"/>
</dbReference>
<evidence type="ECO:0000256" key="3">
    <source>
        <dbReference type="ARBA" id="ARBA00023274"/>
    </source>
</evidence>
<evidence type="ECO:0000313" key="7">
    <source>
        <dbReference type="Proteomes" id="UP000007812"/>
    </source>
</evidence>
<protein>
    <recommendedName>
        <fullName evidence="4">Small ribosomal subunit protein eS24</fullName>
    </recommendedName>
</protein>
<dbReference type="EMBL" id="CP002656">
    <property type="protein sequence ID" value="AEB94195.1"/>
    <property type="molecule type" value="Genomic_DNA"/>
</dbReference>
<dbReference type="InterPro" id="IPR012677">
    <property type="entry name" value="Nucleotide-bd_a/b_plait_sf"/>
</dbReference>
<dbReference type="OrthoDB" id="27533at2157"/>
<evidence type="ECO:0000313" key="6">
    <source>
        <dbReference type="EMBL" id="AEB94195.1"/>
    </source>
</evidence>
<dbReference type="InterPro" id="IPR018098">
    <property type="entry name" value="Ribosomal_eS24_CS"/>
</dbReference>
<proteinExistence type="inferred from homology"/>
<evidence type="ECO:0000256" key="1">
    <source>
        <dbReference type="ARBA" id="ARBA00009680"/>
    </source>
</evidence>